<reference evidence="3" key="2">
    <citation type="journal article" date="2023" name="MicrobiologyOpen">
        <title>Genomics of the tumorigenes clade of the family Rhizobiaceae and description of Rhizobium rhododendri sp. nov.</title>
        <authorList>
            <person name="Kuzmanovic N."/>
            <person name="diCenzo G.C."/>
            <person name="Bunk B."/>
            <person name="Sproeer C."/>
            <person name="Fruehling A."/>
            <person name="Neumann-Schaal M."/>
            <person name="Overmann J."/>
            <person name="Smalla K."/>
        </authorList>
    </citation>
    <scope>NUCLEOTIDE SEQUENCE [LARGE SCALE GENOMIC DNA]</scope>
    <source>
        <strain evidence="3">1078</strain>
        <plasmid evidence="3">pRt1078</plasmid>
    </source>
</reference>
<dbReference type="Pfam" id="PF05168">
    <property type="entry name" value="HEPN"/>
    <property type="match status" value="1"/>
</dbReference>
<evidence type="ECO:0000313" key="3">
    <source>
        <dbReference type="Proteomes" id="UP000249499"/>
    </source>
</evidence>
<dbReference type="PROSITE" id="PS50910">
    <property type="entry name" value="HEPN"/>
    <property type="match status" value="1"/>
</dbReference>
<dbReference type="InterPro" id="IPR052548">
    <property type="entry name" value="Type_VII_TA_antitoxin"/>
</dbReference>
<reference evidence="2 3" key="1">
    <citation type="journal article" date="2018" name="Sci. Rep.">
        <title>Rhizobium tumorigenes sp. nov., a novel plant tumorigenic bacterium isolated from cane gall tumors on thornless blackberry.</title>
        <authorList>
            <person name="Kuzmanovi N."/>
            <person name="Smalla K."/>
            <person name="Gronow S."/>
            <person name="PuBawska J."/>
        </authorList>
    </citation>
    <scope>NUCLEOTIDE SEQUENCE [LARGE SCALE GENOMIC DNA]</scope>
    <source>
        <strain evidence="2 3">1078</strain>
    </source>
</reference>
<dbReference type="InterPro" id="IPR043519">
    <property type="entry name" value="NT_sf"/>
</dbReference>
<name>A0AAF1KD49_9HYPH</name>
<proteinExistence type="predicted"/>
<keyword evidence="3" id="KW-1185">Reference proteome</keyword>
<dbReference type="PANTHER" id="PTHR33933">
    <property type="entry name" value="NUCLEOTIDYLTRANSFERASE"/>
    <property type="match status" value="1"/>
</dbReference>
<dbReference type="CDD" id="cd05403">
    <property type="entry name" value="NT_KNTase_like"/>
    <property type="match status" value="1"/>
</dbReference>
<dbReference type="SUPFAM" id="SSF81593">
    <property type="entry name" value="Nucleotidyltransferase substrate binding subunit/domain"/>
    <property type="match status" value="1"/>
</dbReference>
<accession>A0AAF1KD49</accession>
<evidence type="ECO:0000259" key="1">
    <source>
        <dbReference type="PROSITE" id="PS50910"/>
    </source>
</evidence>
<dbReference type="Proteomes" id="UP000249499">
    <property type="component" value="Plasmid pRt1078"/>
</dbReference>
<dbReference type="KEGG" id="rtu:PR017_18055"/>
<geneLocation type="plasmid" evidence="2 3">
    <name>pRt1078</name>
</geneLocation>
<dbReference type="InterPro" id="IPR007842">
    <property type="entry name" value="HEPN_dom"/>
</dbReference>
<dbReference type="SUPFAM" id="SSF81301">
    <property type="entry name" value="Nucleotidyltransferase"/>
    <property type="match status" value="1"/>
</dbReference>
<dbReference type="RefSeq" id="WP_111217315.1">
    <property type="nucleotide sequence ID" value="NZ_CP117256.1"/>
</dbReference>
<dbReference type="AlphaFoldDB" id="A0AAF1KD49"/>
<dbReference type="GO" id="GO:0016779">
    <property type="term" value="F:nucleotidyltransferase activity"/>
    <property type="evidence" value="ECO:0007669"/>
    <property type="project" value="InterPro"/>
</dbReference>
<dbReference type="Gene3D" id="1.20.120.330">
    <property type="entry name" value="Nucleotidyltransferases domain 2"/>
    <property type="match status" value="1"/>
</dbReference>
<dbReference type="InterPro" id="IPR002934">
    <property type="entry name" value="Polymerase_NTP_transf_dom"/>
</dbReference>
<dbReference type="SMART" id="SM00748">
    <property type="entry name" value="HEPN"/>
    <property type="match status" value="1"/>
</dbReference>
<evidence type="ECO:0000313" key="2">
    <source>
        <dbReference type="EMBL" id="WFR97816.1"/>
    </source>
</evidence>
<dbReference type="PANTHER" id="PTHR33933:SF1">
    <property type="entry name" value="PROTEIN ADENYLYLTRANSFERASE MNTA-RELATED"/>
    <property type="match status" value="1"/>
</dbReference>
<feature type="domain" description="HEPN" evidence="1">
    <location>
        <begin position="173"/>
        <end position="293"/>
    </location>
</feature>
<gene>
    <name evidence="2" type="ORF">PR017_18055</name>
</gene>
<dbReference type="Gene3D" id="3.30.460.10">
    <property type="entry name" value="Beta Polymerase, domain 2"/>
    <property type="match status" value="1"/>
</dbReference>
<keyword evidence="2" id="KW-0614">Plasmid</keyword>
<dbReference type="EMBL" id="CP117256">
    <property type="protein sequence ID" value="WFR97816.1"/>
    <property type="molecule type" value="Genomic_DNA"/>
</dbReference>
<dbReference type="Pfam" id="PF01909">
    <property type="entry name" value="NTP_transf_2"/>
    <property type="match status" value="1"/>
</dbReference>
<sequence>MTTMDGLDHLPPRKQEELAEVARILFEEFDTARQFKLKGELKAAQILKIILFGSYARGGWVEDRMSGYRSDYDLLIVVNSHLVAENFDCWESASERFVRELTITRHLETPVNFIVHSLHEVNDQLARGRPFFVDIARDGIALYDAPGHPLTSPRQLSTMEARDEAQRNFDQWYPSAMHFFKHAKIAISDGTVNEAAFFLHQTIERLYHCALQVITLYSPKSHRLSVLRSHAERADERLIDAWPRDTKFARRCFTSIDRAYVEARYSTKYAIADDELEWVVQRVTVLQDIVLSICRERLA</sequence>
<organism evidence="2 3">
    <name type="scientific">Rhizobium tumorigenes</name>
    <dbReference type="NCBI Taxonomy" id="2041385"/>
    <lineage>
        <taxon>Bacteria</taxon>
        <taxon>Pseudomonadati</taxon>
        <taxon>Pseudomonadota</taxon>
        <taxon>Alphaproteobacteria</taxon>
        <taxon>Hyphomicrobiales</taxon>
        <taxon>Rhizobiaceae</taxon>
        <taxon>Rhizobium/Agrobacterium group</taxon>
        <taxon>Rhizobium</taxon>
    </lineage>
</organism>
<protein>
    <submittedName>
        <fullName evidence="2">HEPN domain-containing protein</fullName>
    </submittedName>
</protein>